<accession>A0A1B8ZZZ6</accession>
<comment type="caution">
    <text evidence="1">The sequence shown here is derived from an EMBL/GenBank/DDBJ whole genome shotgun (WGS) entry which is preliminary data.</text>
</comment>
<dbReference type="AlphaFoldDB" id="A0A1B8ZZZ6"/>
<dbReference type="Proteomes" id="UP000092651">
    <property type="component" value="Unassembled WGS sequence"/>
</dbReference>
<dbReference type="OrthoDB" id="969612at2"/>
<organism evidence="1 2">
    <name type="scientific">Chryseobacterium artocarpi</name>
    <dbReference type="NCBI Taxonomy" id="1414727"/>
    <lineage>
        <taxon>Bacteria</taxon>
        <taxon>Pseudomonadati</taxon>
        <taxon>Bacteroidota</taxon>
        <taxon>Flavobacteriia</taxon>
        <taxon>Flavobacteriales</taxon>
        <taxon>Weeksellaceae</taxon>
        <taxon>Chryseobacterium group</taxon>
        <taxon>Chryseobacterium</taxon>
    </lineage>
</organism>
<keyword evidence="2" id="KW-1185">Reference proteome</keyword>
<reference evidence="1 2" key="1">
    <citation type="submission" date="2016-07" db="EMBL/GenBank/DDBJ databases">
        <authorList>
            <person name="Jeong J.-J."/>
            <person name="Kim D.W."/>
            <person name="Sang M.K."/>
            <person name="Choi I.-G."/>
            <person name="Kim K.D."/>
        </authorList>
    </citation>
    <scope>NUCLEOTIDE SEQUENCE [LARGE SCALE GENOMIC DNA]</scope>
    <source>
        <strain evidence="1 2">UTM-3</strain>
    </source>
</reference>
<name>A0A1B8ZZZ6_9FLAO</name>
<dbReference type="RefSeq" id="WP_065392896.1">
    <property type="nucleotide sequence ID" value="NZ_MAYH01000001.1"/>
</dbReference>
<dbReference type="EMBL" id="MAYH01000001">
    <property type="protein sequence ID" value="OCA77142.1"/>
    <property type="molecule type" value="Genomic_DNA"/>
</dbReference>
<proteinExistence type="predicted"/>
<sequence>MKAIQHMTNTDRAYLLANLFPDRLKEMTDFIKKEAEFFTENKALVYAQWNEKIINADLWYKLIADFEHRYAKNGTRLYRNKRTFRDQLFDGYDALFSIHALIHYTEQPECALKLKQAIHLLFGVQKLVLIDLKPTS</sequence>
<evidence type="ECO:0000313" key="1">
    <source>
        <dbReference type="EMBL" id="OCA77142.1"/>
    </source>
</evidence>
<protein>
    <submittedName>
        <fullName evidence="1">Uncharacterized protein</fullName>
    </submittedName>
</protein>
<evidence type="ECO:0000313" key="2">
    <source>
        <dbReference type="Proteomes" id="UP000092651"/>
    </source>
</evidence>
<gene>
    <name evidence="1" type="ORF">BBI01_01375</name>
</gene>